<gene>
    <name evidence="1" type="primary">P0633D04.24</name>
</gene>
<proteinExistence type="predicted"/>
<reference evidence="2" key="2">
    <citation type="journal article" date="2008" name="Nucleic Acids Res.">
        <title>The rice annotation project database (RAP-DB): 2008 update.</title>
        <authorList>
            <consortium name="The rice annotation project (RAP)"/>
        </authorList>
    </citation>
    <scope>GENOME REANNOTATION</scope>
    <source>
        <strain evidence="2">cv. Nipponbare</strain>
    </source>
</reference>
<protein>
    <submittedName>
        <fullName evidence="1">Uncharacterized protein</fullName>
    </submittedName>
</protein>
<evidence type="ECO:0000313" key="2">
    <source>
        <dbReference type="Proteomes" id="UP000000763"/>
    </source>
</evidence>
<name>Q69XY1_ORYSJ</name>
<accession>Q69XY1</accession>
<organism evidence="1 2">
    <name type="scientific">Oryza sativa subsp. japonica</name>
    <name type="common">Rice</name>
    <dbReference type="NCBI Taxonomy" id="39947"/>
    <lineage>
        <taxon>Eukaryota</taxon>
        <taxon>Viridiplantae</taxon>
        <taxon>Streptophyta</taxon>
        <taxon>Embryophyta</taxon>
        <taxon>Tracheophyta</taxon>
        <taxon>Spermatophyta</taxon>
        <taxon>Magnoliopsida</taxon>
        <taxon>Liliopsida</taxon>
        <taxon>Poales</taxon>
        <taxon>Poaceae</taxon>
        <taxon>BOP clade</taxon>
        <taxon>Oryzoideae</taxon>
        <taxon>Oryzeae</taxon>
        <taxon>Oryzinae</taxon>
        <taxon>Oryza</taxon>
        <taxon>Oryza sativa</taxon>
    </lineage>
</organism>
<reference evidence="2" key="1">
    <citation type="journal article" date="2005" name="Nature">
        <title>The map-based sequence of the rice genome.</title>
        <authorList>
            <consortium name="International rice genome sequencing project (IRGSP)"/>
            <person name="Matsumoto T."/>
            <person name="Wu J."/>
            <person name="Kanamori H."/>
            <person name="Katayose Y."/>
            <person name="Fujisawa M."/>
            <person name="Namiki N."/>
            <person name="Mizuno H."/>
            <person name="Yamamoto K."/>
            <person name="Antonio B.A."/>
            <person name="Baba T."/>
            <person name="Sakata K."/>
            <person name="Nagamura Y."/>
            <person name="Aoki H."/>
            <person name="Arikawa K."/>
            <person name="Arita K."/>
            <person name="Bito T."/>
            <person name="Chiden Y."/>
            <person name="Fujitsuka N."/>
            <person name="Fukunaka R."/>
            <person name="Hamada M."/>
            <person name="Harada C."/>
            <person name="Hayashi A."/>
            <person name="Hijishita S."/>
            <person name="Honda M."/>
            <person name="Hosokawa S."/>
            <person name="Ichikawa Y."/>
            <person name="Idonuma A."/>
            <person name="Iijima M."/>
            <person name="Ikeda M."/>
            <person name="Ikeno M."/>
            <person name="Ito K."/>
            <person name="Ito S."/>
            <person name="Ito T."/>
            <person name="Ito Y."/>
            <person name="Ito Y."/>
            <person name="Iwabuchi A."/>
            <person name="Kamiya K."/>
            <person name="Karasawa W."/>
            <person name="Kurita K."/>
            <person name="Katagiri S."/>
            <person name="Kikuta A."/>
            <person name="Kobayashi H."/>
            <person name="Kobayashi N."/>
            <person name="Machita K."/>
            <person name="Maehara T."/>
            <person name="Masukawa M."/>
            <person name="Mizubayashi T."/>
            <person name="Mukai Y."/>
            <person name="Nagasaki H."/>
            <person name="Nagata Y."/>
            <person name="Naito S."/>
            <person name="Nakashima M."/>
            <person name="Nakama Y."/>
            <person name="Nakamichi Y."/>
            <person name="Nakamura M."/>
            <person name="Meguro A."/>
            <person name="Negishi M."/>
            <person name="Ohta I."/>
            <person name="Ohta T."/>
            <person name="Okamoto M."/>
            <person name="Ono N."/>
            <person name="Saji S."/>
            <person name="Sakaguchi M."/>
            <person name="Sakai K."/>
            <person name="Shibata M."/>
            <person name="Shimokawa T."/>
            <person name="Song J."/>
            <person name="Takazaki Y."/>
            <person name="Terasawa K."/>
            <person name="Tsugane M."/>
            <person name="Tsuji K."/>
            <person name="Ueda S."/>
            <person name="Waki K."/>
            <person name="Yamagata H."/>
            <person name="Yamamoto M."/>
            <person name="Yamamoto S."/>
            <person name="Yamane H."/>
            <person name="Yoshiki S."/>
            <person name="Yoshihara R."/>
            <person name="Yukawa K."/>
            <person name="Zhong H."/>
            <person name="Yano M."/>
            <person name="Yuan Q."/>
            <person name="Ouyang S."/>
            <person name="Liu J."/>
            <person name="Jones K.M."/>
            <person name="Gansberger K."/>
            <person name="Moffat K."/>
            <person name="Hill J."/>
            <person name="Bera J."/>
            <person name="Fadrosh D."/>
            <person name="Jin S."/>
            <person name="Johri S."/>
            <person name="Kim M."/>
            <person name="Overton L."/>
            <person name="Reardon M."/>
            <person name="Tsitrin T."/>
            <person name="Vuong H."/>
            <person name="Weaver B."/>
            <person name="Ciecko A."/>
            <person name="Tallon L."/>
            <person name="Jackson J."/>
            <person name="Pai G."/>
            <person name="Aken S.V."/>
            <person name="Utterback T."/>
            <person name="Reidmuller S."/>
            <person name="Feldblyum T."/>
            <person name="Hsiao J."/>
            <person name="Zismann V."/>
            <person name="Iobst S."/>
            <person name="de Vazeille A.R."/>
            <person name="Buell C.R."/>
            <person name="Ying K."/>
            <person name="Li Y."/>
            <person name="Lu T."/>
            <person name="Huang Y."/>
            <person name="Zhao Q."/>
            <person name="Feng Q."/>
            <person name="Zhang L."/>
            <person name="Zhu J."/>
            <person name="Weng Q."/>
            <person name="Mu J."/>
            <person name="Lu Y."/>
            <person name="Fan D."/>
            <person name="Liu Y."/>
            <person name="Guan J."/>
            <person name="Zhang Y."/>
            <person name="Yu S."/>
            <person name="Liu X."/>
            <person name="Zhang Y."/>
            <person name="Hong G."/>
            <person name="Han B."/>
            <person name="Choisne N."/>
            <person name="Demange N."/>
            <person name="Orjeda G."/>
            <person name="Samain S."/>
            <person name="Cattolico L."/>
            <person name="Pelletier E."/>
            <person name="Couloux A."/>
            <person name="Segurens B."/>
            <person name="Wincker P."/>
            <person name="D'Hont A."/>
            <person name="Scarpelli C."/>
            <person name="Weissenbach J."/>
            <person name="Salanoubat M."/>
            <person name="Quetier F."/>
            <person name="Yu Y."/>
            <person name="Kim H.R."/>
            <person name="Rambo T."/>
            <person name="Currie J."/>
            <person name="Collura K."/>
            <person name="Luo M."/>
            <person name="Yang T."/>
            <person name="Ammiraju J.S.S."/>
            <person name="Engler F."/>
            <person name="Soderlund C."/>
            <person name="Wing R.A."/>
            <person name="Palmer L.E."/>
            <person name="de la Bastide M."/>
            <person name="Spiegel L."/>
            <person name="Nascimento L."/>
            <person name="Zutavern T."/>
            <person name="O'Shaughnessy A."/>
            <person name="Dike S."/>
            <person name="Dedhia N."/>
            <person name="Preston R."/>
            <person name="Balija V."/>
            <person name="McCombie W.R."/>
            <person name="Chow T."/>
            <person name="Chen H."/>
            <person name="Chung M."/>
            <person name="Chen C."/>
            <person name="Shaw J."/>
            <person name="Wu H."/>
            <person name="Hsiao K."/>
            <person name="Chao Y."/>
            <person name="Chu M."/>
            <person name="Cheng C."/>
            <person name="Hour A."/>
            <person name="Lee P."/>
            <person name="Lin S."/>
            <person name="Lin Y."/>
            <person name="Liou J."/>
            <person name="Liu S."/>
            <person name="Hsing Y."/>
            <person name="Raghuvanshi S."/>
            <person name="Mohanty A."/>
            <person name="Bharti A.K."/>
            <person name="Gaur A."/>
            <person name="Gupta V."/>
            <person name="Kumar D."/>
            <person name="Ravi V."/>
            <person name="Vij S."/>
            <person name="Kapur A."/>
            <person name="Khurana P."/>
            <person name="Khurana P."/>
            <person name="Khurana J.P."/>
            <person name="Tyagi A.K."/>
            <person name="Gaikwad K."/>
            <person name="Singh A."/>
            <person name="Dalal V."/>
            <person name="Srivastava S."/>
            <person name="Dixit A."/>
            <person name="Pal A.K."/>
            <person name="Ghazi I.A."/>
            <person name="Yadav M."/>
            <person name="Pandit A."/>
            <person name="Bhargava A."/>
            <person name="Sureshbabu K."/>
            <person name="Batra K."/>
            <person name="Sharma T.R."/>
            <person name="Mohapatra T."/>
            <person name="Singh N.K."/>
            <person name="Messing J."/>
            <person name="Nelson A.B."/>
            <person name="Fuks G."/>
            <person name="Kavchok S."/>
            <person name="Keizer G."/>
            <person name="Linton E."/>
            <person name="Llaca V."/>
            <person name="Song R."/>
            <person name="Tanyolac B."/>
            <person name="Young S."/>
            <person name="Ho-Il K."/>
            <person name="Hahn J.H."/>
            <person name="Sangsakoo G."/>
            <person name="Vanavichit A."/>
            <person name="de Mattos Luiz.A.T."/>
            <person name="Zimmer P.D."/>
            <person name="Malone G."/>
            <person name="Dellagostin O."/>
            <person name="de Oliveira A.C."/>
            <person name="Bevan M."/>
            <person name="Bancroft I."/>
            <person name="Minx P."/>
            <person name="Cordum H."/>
            <person name="Wilson R."/>
            <person name="Cheng Z."/>
            <person name="Jin W."/>
            <person name="Jiang J."/>
            <person name="Leong S.A."/>
            <person name="Iwama H."/>
            <person name="Gojobori T."/>
            <person name="Itoh T."/>
            <person name="Niimura Y."/>
            <person name="Fujii Y."/>
            <person name="Habara T."/>
            <person name="Sakai H."/>
            <person name="Sato Y."/>
            <person name="Wilson G."/>
            <person name="Kumar K."/>
            <person name="McCouch S."/>
            <person name="Juretic N."/>
            <person name="Hoen D."/>
            <person name="Wright S."/>
            <person name="Bruskiewich R."/>
            <person name="Bureau T."/>
            <person name="Miyao A."/>
            <person name="Hirochika H."/>
            <person name="Nishikawa T."/>
            <person name="Kadowaki K."/>
            <person name="Sugiura M."/>
            <person name="Burr B."/>
            <person name="Sasaki T."/>
        </authorList>
    </citation>
    <scope>NUCLEOTIDE SEQUENCE [LARGE SCALE GENOMIC DNA]</scope>
    <source>
        <strain evidence="2">cv. Nipponbare</strain>
    </source>
</reference>
<dbReference type="EMBL" id="AP003528">
    <property type="protein sequence ID" value="BAD35346.1"/>
    <property type="molecule type" value="Genomic_DNA"/>
</dbReference>
<dbReference type="AlphaFoldDB" id="Q69XY1"/>
<dbReference type="Proteomes" id="UP000000763">
    <property type="component" value="Chromosome 6"/>
</dbReference>
<sequence>MRGVYRGRGDRWPIIHTLASLESNRRSLGGGVGIGWPFGEQRKQPFGICSAAAFAAATARGVGFEISSGGWSCQPSGQVRATPTRQLGGVVAMTTDLVDRDETTTSPRSGNRDALEKAARLSCVHVAS</sequence>
<evidence type="ECO:0000313" key="1">
    <source>
        <dbReference type="EMBL" id="BAD35346.1"/>
    </source>
</evidence>